<dbReference type="InterPro" id="IPR012349">
    <property type="entry name" value="Split_barrel_FMN-bd"/>
</dbReference>
<dbReference type="EMBL" id="JAGMWT010000011">
    <property type="protein sequence ID" value="KAH7119619.1"/>
    <property type="molecule type" value="Genomic_DNA"/>
</dbReference>
<dbReference type="GO" id="GO:0016491">
    <property type="term" value="F:oxidoreductase activity"/>
    <property type="evidence" value="ECO:0007669"/>
    <property type="project" value="InterPro"/>
</dbReference>
<proteinExistence type="predicted"/>
<evidence type="ECO:0000313" key="3">
    <source>
        <dbReference type="Proteomes" id="UP000700596"/>
    </source>
</evidence>
<dbReference type="SUPFAM" id="SSF52343">
    <property type="entry name" value="Ferredoxin reductase-like, C-terminal NADP-linked domain"/>
    <property type="match status" value="1"/>
</dbReference>
<accession>A0A9P9DI45</accession>
<sequence length="609" mass="66970">MAFFSMAAPWNPGEDKMHSLLNVPHLDNPTALALTQQASYMLQRAPLIAIGTLDSHSRPWTTVWGGHPGFSESLGGGMIGTRTFVDGVNDPVVQSLIPGGEKGDMIQGNSKMISGLTIDLMTRKRVKIFGRMIAGSLEEVSLEYEGAEDTTNVPETQDQMQLIYKVEQSLGNCPKYLNQYEIHPALVTSKPTPPAAVLSPEARDLITKSDMFFLSSTTDEDMDTNHRGGPAGFVRIISDTEFIYPEYSGNRLYQSLGNLQMNPQIGVTFPDYSTGNILYTTGSAEILVGKDAASLLPGSNLAVKITISEARFIESGLPFRGIKKTPSPYNPLVRTLPTEGNIKASLSASRINAKLVRKTKITPTISRFTFSVPDGIAYKPGQWAAFDFSQDLDYGYSHMRNEDPLSLNDDFVRTFTISSTPTSSSSSSSATKEKDTEFAITIRQVGPVTRFLSQQNERAGFEVPVIGVGGEFVIEQEEGKITPFVAGGVGITPLLGQFETLRITTETLRLFWTVRKDDVDLVLDTLKLVPALAGSTYVFFTGTKQASNFDSKVKVLREKGVTVETRRIEKKDLDAVDAQTWYLCAGKPLRKILLGWLEGRKVVFEDFDY</sequence>
<dbReference type="InterPro" id="IPR017927">
    <property type="entry name" value="FAD-bd_FR_type"/>
</dbReference>
<dbReference type="SUPFAM" id="SSF50475">
    <property type="entry name" value="FMN-binding split barrel"/>
    <property type="match status" value="1"/>
</dbReference>
<dbReference type="PANTHER" id="PTHR42815">
    <property type="entry name" value="FAD-BINDING, PUTATIVE (AFU_ORTHOLOGUE AFUA_6G07600)-RELATED"/>
    <property type="match status" value="1"/>
</dbReference>
<name>A0A9P9DI45_9PLEO</name>
<dbReference type="PANTHER" id="PTHR42815:SF2">
    <property type="entry name" value="FAD-BINDING, PUTATIVE (AFU_ORTHOLOGUE AFUA_6G07600)-RELATED"/>
    <property type="match status" value="1"/>
</dbReference>
<keyword evidence="3" id="KW-1185">Reference proteome</keyword>
<organism evidence="2 3">
    <name type="scientific">Dendryphion nanum</name>
    <dbReference type="NCBI Taxonomy" id="256645"/>
    <lineage>
        <taxon>Eukaryota</taxon>
        <taxon>Fungi</taxon>
        <taxon>Dikarya</taxon>
        <taxon>Ascomycota</taxon>
        <taxon>Pezizomycotina</taxon>
        <taxon>Dothideomycetes</taxon>
        <taxon>Pleosporomycetidae</taxon>
        <taxon>Pleosporales</taxon>
        <taxon>Torulaceae</taxon>
        <taxon>Dendryphion</taxon>
    </lineage>
</organism>
<reference evidence="2" key="1">
    <citation type="journal article" date="2021" name="Nat. Commun.">
        <title>Genetic determinants of endophytism in the Arabidopsis root mycobiome.</title>
        <authorList>
            <person name="Mesny F."/>
            <person name="Miyauchi S."/>
            <person name="Thiergart T."/>
            <person name="Pickel B."/>
            <person name="Atanasova L."/>
            <person name="Karlsson M."/>
            <person name="Huettel B."/>
            <person name="Barry K.W."/>
            <person name="Haridas S."/>
            <person name="Chen C."/>
            <person name="Bauer D."/>
            <person name="Andreopoulos W."/>
            <person name="Pangilinan J."/>
            <person name="LaButti K."/>
            <person name="Riley R."/>
            <person name="Lipzen A."/>
            <person name="Clum A."/>
            <person name="Drula E."/>
            <person name="Henrissat B."/>
            <person name="Kohler A."/>
            <person name="Grigoriev I.V."/>
            <person name="Martin F.M."/>
            <person name="Hacquard S."/>
        </authorList>
    </citation>
    <scope>NUCLEOTIDE SEQUENCE</scope>
    <source>
        <strain evidence="2">MPI-CAGE-CH-0243</strain>
    </source>
</reference>
<dbReference type="Gene3D" id="2.30.110.10">
    <property type="entry name" value="Electron Transport, Fmn-binding Protein, Chain A"/>
    <property type="match status" value="1"/>
</dbReference>
<dbReference type="AlphaFoldDB" id="A0A9P9DI45"/>
<dbReference type="InterPro" id="IPR039261">
    <property type="entry name" value="FNR_nucleotide-bd"/>
</dbReference>
<dbReference type="InterPro" id="IPR017938">
    <property type="entry name" value="Riboflavin_synthase-like_b-brl"/>
</dbReference>
<dbReference type="Proteomes" id="UP000700596">
    <property type="component" value="Unassembled WGS sequence"/>
</dbReference>
<feature type="domain" description="FAD-binding FR-type" evidence="1">
    <location>
        <begin position="348"/>
        <end position="475"/>
    </location>
</feature>
<comment type="caution">
    <text evidence="2">The sequence shown here is derived from an EMBL/GenBank/DDBJ whole genome shotgun (WGS) entry which is preliminary data.</text>
</comment>
<dbReference type="SUPFAM" id="SSF63380">
    <property type="entry name" value="Riboflavin synthase domain-like"/>
    <property type="match status" value="1"/>
</dbReference>
<evidence type="ECO:0000259" key="1">
    <source>
        <dbReference type="PROSITE" id="PS51384"/>
    </source>
</evidence>
<dbReference type="Gene3D" id="2.40.30.10">
    <property type="entry name" value="Translation factors"/>
    <property type="match status" value="1"/>
</dbReference>
<protein>
    <recommendedName>
        <fullName evidence="1">FAD-binding FR-type domain-containing protein</fullName>
    </recommendedName>
</protein>
<gene>
    <name evidence="2" type="ORF">B0J11DRAFT_534169</name>
</gene>
<dbReference type="OrthoDB" id="436496at2759"/>
<evidence type="ECO:0000313" key="2">
    <source>
        <dbReference type="EMBL" id="KAH7119619.1"/>
    </source>
</evidence>
<dbReference type="Gene3D" id="3.40.50.80">
    <property type="entry name" value="Nucleotide-binding domain of ferredoxin-NADP reductase (FNR) module"/>
    <property type="match status" value="1"/>
</dbReference>
<dbReference type="PROSITE" id="PS51384">
    <property type="entry name" value="FAD_FR"/>
    <property type="match status" value="1"/>
</dbReference>